<reference evidence="1 2" key="1">
    <citation type="journal article" date="2021" name="Elife">
        <title>Chloroplast acquisition without the gene transfer in kleptoplastic sea slugs, Plakobranchus ocellatus.</title>
        <authorList>
            <person name="Maeda T."/>
            <person name="Takahashi S."/>
            <person name="Yoshida T."/>
            <person name="Shimamura S."/>
            <person name="Takaki Y."/>
            <person name="Nagai Y."/>
            <person name="Toyoda A."/>
            <person name="Suzuki Y."/>
            <person name="Arimoto A."/>
            <person name="Ishii H."/>
            <person name="Satoh N."/>
            <person name="Nishiyama T."/>
            <person name="Hasebe M."/>
            <person name="Maruyama T."/>
            <person name="Minagawa J."/>
            <person name="Obokata J."/>
            <person name="Shigenobu S."/>
        </authorList>
    </citation>
    <scope>NUCLEOTIDE SEQUENCE [LARGE SCALE GENOMIC DNA]</scope>
</reference>
<protein>
    <submittedName>
        <fullName evidence="1">Uncharacterized protein</fullName>
    </submittedName>
</protein>
<organism evidence="1 2">
    <name type="scientific">Plakobranchus ocellatus</name>
    <dbReference type="NCBI Taxonomy" id="259542"/>
    <lineage>
        <taxon>Eukaryota</taxon>
        <taxon>Metazoa</taxon>
        <taxon>Spiralia</taxon>
        <taxon>Lophotrochozoa</taxon>
        <taxon>Mollusca</taxon>
        <taxon>Gastropoda</taxon>
        <taxon>Heterobranchia</taxon>
        <taxon>Euthyneura</taxon>
        <taxon>Panpulmonata</taxon>
        <taxon>Sacoglossa</taxon>
        <taxon>Placobranchoidea</taxon>
        <taxon>Plakobranchidae</taxon>
        <taxon>Plakobranchus</taxon>
    </lineage>
</organism>
<dbReference type="AlphaFoldDB" id="A0AAV3ZAJ7"/>
<accession>A0AAV3ZAJ7</accession>
<sequence length="98" mass="11364">MSSAKDYLQRHLQRLEFLRTEAAARIAANNNHLDTTKDHGQKLHVGDIVLLSQHPPGRNKLQARYHDKLVYRCSNTRSRRHVHRARGCNISYSCCRCV</sequence>
<evidence type="ECO:0000313" key="1">
    <source>
        <dbReference type="EMBL" id="GFN96305.1"/>
    </source>
</evidence>
<dbReference type="Proteomes" id="UP000735302">
    <property type="component" value="Unassembled WGS sequence"/>
</dbReference>
<name>A0AAV3ZAJ7_9GAST</name>
<keyword evidence="2" id="KW-1185">Reference proteome</keyword>
<dbReference type="EMBL" id="BLXT01002667">
    <property type="protein sequence ID" value="GFN96305.1"/>
    <property type="molecule type" value="Genomic_DNA"/>
</dbReference>
<proteinExistence type="predicted"/>
<gene>
    <name evidence="1" type="ORF">PoB_002281100</name>
</gene>
<comment type="caution">
    <text evidence="1">The sequence shown here is derived from an EMBL/GenBank/DDBJ whole genome shotgun (WGS) entry which is preliminary data.</text>
</comment>
<evidence type="ECO:0000313" key="2">
    <source>
        <dbReference type="Proteomes" id="UP000735302"/>
    </source>
</evidence>